<reference evidence="12" key="1">
    <citation type="submission" date="2020-10" db="EMBL/GenBank/DDBJ databases">
        <authorList>
            <person name="Han B."/>
            <person name="Lu T."/>
            <person name="Zhao Q."/>
            <person name="Huang X."/>
            <person name="Zhao Y."/>
        </authorList>
    </citation>
    <scope>NUCLEOTIDE SEQUENCE</scope>
</reference>
<dbReference type="InterPro" id="IPR001701">
    <property type="entry name" value="Glyco_hydro_9"/>
</dbReference>
<organism evidence="12 13">
    <name type="scientific">Miscanthus lutarioriparius</name>
    <dbReference type="NCBI Taxonomy" id="422564"/>
    <lineage>
        <taxon>Eukaryota</taxon>
        <taxon>Viridiplantae</taxon>
        <taxon>Streptophyta</taxon>
        <taxon>Embryophyta</taxon>
        <taxon>Tracheophyta</taxon>
        <taxon>Spermatophyta</taxon>
        <taxon>Magnoliopsida</taxon>
        <taxon>Liliopsida</taxon>
        <taxon>Poales</taxon>
        <taxon>Poaceae</taxon>
        <taxon>PACMAD clade</taxon>
        <taxon>Panicoideae</taxon>
        <taxon>Andropogonodae</taxon>
        <taxon>Andropogoneae</taxon>
        <taxon>Saccharinae</taxon>
        <taxon>Miscanthus</taxon>
    </lineage>
</organism>
<dbReference type="GO" id="GO:0030245">
    <property type="term" value="P:cellulose catabolic process"/>
    <property type="evidence" value="ECO:0007669"/>
    <property type="project" value="UniProtKB-KW"/>
</dbReference>
<evidence type="ECO:0000256" key="10">
    <source>
        <dbReference type="RuleBase" id="RU361166"/>
    </source>
</evidence>
<keyword evidence="6 8" id="KW-0326">Glycosidase</keyword>
<dbReference type="InterPro" id="IPR012341">
    <property type="entry name" value="6hp_glycosidase-like_sf"/>
</dbReference>
<dbReference type="Pfam" id="PF00759">
    <property type="entry name" value="Glyco_hydro_9"/>
    <property type="match status" value="1"/>
</dbReference>
<evidence type="ECO:0000256" key="4">
    <source>
        <dbReference type="ARBA" id="ARBA00023001"/>
    </source>
</evidence>
<dbReference type="InterPro" id="IPR033126">
    <property type="entry name" value="Glyco_hydro_9_Asp/Glu_AS"/>
</dbReference>
<feature type="active site" evidence="8">
    <location>
        <position position="436"/>
    </location>
</feature>
<evidence type="ECO:0000256" key="1">
    <source>
        <dbReference type="ARBA" id="ARBA00000966"/>
    </source>
</evidence>
<dbReference type="EMBL" id="CAJGYO010000007">
    <property type="protein sequence ID" value="CAD6248271.1"/>
    <property type="molecule type" value="Genomic_DNA"/>
</dbReference>
<comment type="similarity">
    <text evidence="2 8 10">Belongs to the glycosyl hydrolase 9 (cellulase E) family.</text>
</comment>
<evidence type="ECO:0000256" key="6">
    <source>
        <dbReference type="ARBA" id="ARBA00023295"/>
    </source>
</evidence>
<dbReference type="PROSITE" id="PS00592">
    <property type="entry name" value="GH9_2"/>
    <property type="match status" value="1"/>
</dbReference>
<dbReference type="InterPro" id="IPR008928">
    <property type="entry name" value="6-hairpin_glycosidase_sf"/>
</dbReference>
<evidence type="ECO:0000313" key="13">
    <source>
        <dbReference type="Proteomes" id="UP000604825"/>
    </source>
</evidence>
<evidence type="ECO:0000256" key="8">
    <source>
        <dbReference type="PROSITE-ProRule" id="PRU10059"/>
    </source>
</evidence>
<dbReference type="PROSITE" id="PS51257">
    <property type="entry name" value="PROKAR_LIPOPROTEIN"/>
    <property type="match status" value="1"/>
</dbReference>
<dbReference type="FunFam" id="1.50.10.10:FF:000020">
    <property type="entry name" value="Endoglucanase"/>
    <property type="match status" value="1"/>
</dbReference>
<dbReference type="SUPFAM" id="SSF48208">
    <property type="entry name" value="Six-hairpin glycosidases"/>
    <property type="match status" value="1"/>
</dbReference>
<dbReference type="GO" id="GO:0008810">
    <property type="term" value="F:cellulase activity"/>
    <property type="evidence" value="ECO:0007669"/>
    <property type="project" value="UniProtKB-EC"/>
</dbReference>
<keyword evidence="13" id="KW-1185">Reference proteome</keyword>
<evidence type="ECO:0000256" key="3">
    <source>
        <dbReference type="ARBA" id="ARBA00022801"/>
    </source>
</evidence>
<comment type="caution">
    <text evidence="12">The sequence shown here is derived from an EMBL/GenBank/DDBJ whole genome shotgun (WGS) entry which is preliminary data.</text>
</comment>
<feature type="active site" evidence="9">
    <location>
        <position position="496"/>
    </location>
</feature>
<dbReference type="Proteomes" id="UP000604825">
    <property type="component" value="Unassembled WGS sequence"/>
</dbReference>
<feature type="active site" evidence="9">
    <location>
        <position position="487"/>
    </location>
</feature>
<keyword evidence="5 8" id="KW-0119">Carbohydrate metabolism</keyword>
<dbReference type="OrthoDB" id="10257085at2759"/>
<dbReference type="InterPro" id="IPR018221">
    <property type="entry name" value="Glyco_hydro_9_His_AS"/>
</dbReference>
<evidence type="ECO:0000256" key="9">
    <source>
        <dbReference type="PROSITE-ProRule" id="PRU10060"/>
    </source>
</evidence>
<gene>
    <name evidence="12" type="ORF">NCGR_LOCUS32422</name>
</gene>
<evidence type="ECO:0000256" key="5">
    <source>
        <dbReference type="ARBA" id="ARBA00023277"/>
    </source>
</evidence>
<feature type="domain" description="Glycoside hydrolase family 9" evidence="11">
    <location>
        <begin position="40"/>
        <end position="509"/>
    </location>
</feature>
<dbReference type="Gene3D" id="1.50.10.10">
    <property type="match status" value="1"/>
</dbReference>
<keyword evidence="7 8" id="KW-0624">Polysaccharide degradation</keyword>
<evidence type="ECO:0000256" key="7">
    <source>
        <dbReference type="ARBA" id="ARBA00023326"/>
    </source>
</evidence>
<sequence>MAPPMRRSSSKATVVSRLALAAAVLLLTACGGNGAAAFNYADALDKALLFFQAQRSGKLPAGQQRVTWRGDSGLSDGSAAGVDLAGGYYDAGDNVKFGLPMAFTVTMLSWSVLEFMPGVSASAGKAAVRWGADYLLKAAAAAPHALYVQVADPNRDHQCWERPEDMDTPRDVYKVTPDKPGSDVAGETAAALAAASLVFRTCDPAYSAKLLQTAQKVFDFADRFRGSYSDSLSSVACPFYCSYSGYHDELLWAAAWLHMATAATSQAGNSSDVYLSYIYSNGHNLGAEQDDFTFSWDDKRVGTKVLLSKAFLQGIGKGKSDDALRLYKAHADTYVCSLVPGAAGFQQSQFTPGGLLFQEGDSNMQYVTSTAFLLLAYANSLASAGGGVQVSCGGGVVPASALVAVAKRQVDYILGANPARMSYMVGFGARYPRHVHHRGASMPSVRDHPKRIACDEGFRYLHSADPDANVLVGAVVGGPDGSDAFTDSRDNFAQTEPSTYTNAPLVGALAFFAAGRHR</sequence>
<comment type="catalytic activity">
    <reaction evidence="1 10">
        <text>Endohydrolysis of (1-&gt;4)-beta-D-glucosidic linkages in cellulose, lichenin and cereal beta-D-glucans.</text>
        <dbReference type="EC" id="3.2.1.4"/>
    </reaction>
</comment>
<protein>
    <recommendedName>
        <fullName evidence="10">Endoglucanase</fullName>
        <ecNumber evidence="10">3.2.1.4</ecNumber>
    </recommendedName>
</protein>
<proteinExistence type="inferred from homology"/>
<dbReference type="PANTHER" id="PTHR22298">
    <property type="entry name" value="ENDO-1,4-BETA-GLUCANASE"/>
    <property type="match status" value="1"/>
</dbReference>
<evidence type="ECO:0000256" key="2">
    <source>
        <dbReference type="ARBA" id="ARBA00007072"/>
    </source>
</evidence>
<dbReference type="EC" id="3.2.1.4" evidence="10"/>
<evidence type="ECO:0000313" key="12">
    <source>
        <dbReference type="EMBL" id="CAD6248271.1"/>
    </source>
</evidence>
<name>A0A811PWA6_9POAL</name>
<evidence type="ECO:0000259" key="11">
    <source>
        <dbReference type="Pfam" id="PF00759"/>
    </source>
</evidence>
<accession>A0A811PWA6</accession>
<dbReference type="PROSITE" id="PS00698">
    <property type="entry name" value="GH9_3"/>
    <property type="match status" value="1"/>
</dbReference>
<keyword evidence="3 8" id="KW-0378">Hydrolase</keyword>
<keyword evidence="4 10" id="KW-0136">Cellulose degradation</keyword>
<dbReference type="AlphaFoldDB" id="A0A811PWA6"/>